<dbReference type="AlphaFoldDB" id="A0A8X6K3Y2"/>
<reference evidence="2" key="1">
    <citation type="submission" date="2020-07" db="EMBL/GenBank/DDBJ databases">
        <title>Multicomponent nature underlies the extraordinary mechanical properties of spider dragline silk.</title>
        <authorList>
            <person name="Kono N."/>
            <person name="Nakamura H."/>
            <person name="Mori M."/>
            <person name="Yoshida Y."/>
            <person name="Ohtoshi R."/>
            <person name="Malay A.D."/>
            <person name="Moran D.A.P."/>
            <person name="Tomita M."/>
            <person name="Numata K."/>
            <person name="Arakawa K."/>
        </authorList>
    </citation>
    <scope>NUCLEOTIDE SEQUENCE</scope>
</reference>
<comment type="caution">
    <text evidence="2">The sequence shown here is derived from an EMBL/GenBank/DDBJ whole genome shotgun (WGS) entry which is preliminary data.</text>
</comment>
<accession>A0A8X6K3Y2</accession>
<organism evidence="2 3">
    <name type="scientific">Trichonephila clavata</name>
    <name type="common">Joro spider</name>
    <name type="synonym">Nephila clavata</name>
    <dbReference type="NCBI Taxonomy" id="2740835"/>
    <lineage>
        <taxon>Eukaryota</taxon>
        <taxon>Metazoa</taxon>
        <taxon>Ecdysozoa</taxon>
        <taxon>Arthropoda</taxon>
        <taxon>Chelicerata</taxon>
        <taxon>Arachnida</taxon>
        <taxon>Araneae</taxon>
        <taxon>Araneomorphae</taxon>
        <taxon>Entelegynae</taxon>
        <taxon>Araneoidea</taxon>
        <taxon>Nephilidae</taxon>
        <taxon>Trichonephila</taxon>
    </lineage>
</organism>
<sequence>MEHASTKNNADGRGKEKKGRLDACQIVLEWSICWFLLQNQIKEQEKRIKRRYIFRNSDIEDEKRKKEGNRWFRTEHKSEDPGGSVGSPLRHVHRSWKFPS</sequence>
<protein>
    <submittedName>
        <fullName evidence="2">Uncharacterized protein</fullName>
    </submittedName>
</protein>
<feature type="compositionally biased region" description="Basic residues" evidence="1">
    <location>
        <begin position="90"/>
        <end position="100"/>
    </location>
</feature>
<proteinExistence type="predicted"/>
<evidence type="ECO:0000256" key="1">
    <source>
        <dbReference type="SAM" id="MobiDB-lite"/>
    </source>
</evidence>
<evidence type="ECO:0000313" key="2">
    <source>
        <dbReference type="EMBL" id="GFR29871.1"/>
    </source>
</evidence>
<gene>
    <name evidence="2" type="ORF">TNCT_84431</name>
</gene>
<feature type="region of interest" description="Disordered" evidence="1">
    <location>
        <begin position="72"/>
        <end position="100"/>
    </location>
</feature>
<name>A0A8X6K3Y2_TRICU</name>
<keyword evidence="3" id="KW-1185">Reference proteome</keyword>
<dbReference type="Proteomes" id="UP000887116">
    <property type="component" value="Unassembled WGS sequence"/>
</dbReference>
<dbReference type="EMBL" id="BMAO01019324">
    <property type="protein sequence ID" value="GFR29871.1"/>
    <property type="molecule type" value="Genomic_DNA"/>
</dbReference>
<evidence type="ECO:0000313" key="3">
    <source>
        <dbReference type="Proteomes" id="UP000887116"/>
    </source>
</evidence>